<feature type="domain" description="Putative sensor" evidence="2">
    <location>
        <begin position="152"/>
        <end position="333"/>
    </location>
</feature>
<feature type="transmembrane region" description="Helical" evidence="1">
    <location>
        <begin position="297"/>
        <end position="318"/>
    </location>
</feature>
<keyword evidence="1" id="KW-1133">Transmembrane helix</keyword>
<evidence type="ECO:0000256" key="1">
    <source>
        <dbReference type="SAM" id="Phobius"/>
    </source>
</evidence>
<keyword evidence="4" id="KW-1185">Reference proteome</keyword>
<dbReference type="Pfam" id="PF13796">
    <property type="entry name" value="Sensor"/>
    <property type="match status" value="1"/>
</dbReference>
<name>A0A0R0AP19_9GAMM</name>
<keyword evidence="1" id="KW-0472">Membrane</keyword>
<sequence length="336" mass="36214">MNIENTARQLPTTIPEYLEQLRTALAGADPAMIQDALYDAEEYLRSELAEQPGKSEAEVIAGVAGSYGAPEEVAEIYRETEVTVNRALRTPRASAGPVVPVMAAAVAAAAAPPEPASAQAAQAEPPAAPPRSLLMRLFGVVLDPHTYGALFYMLLSLVTGTFFFTWVVTGMSLSLGLLILIIGIPILLLFLGSVRVLSLLEGRIIETLLGVRMPRRPAYTDRSQGWLQRIGAMFSDGRTWLTMLYFLLMLPLGTLYFTLATALLSTSLALVFAPLADLLFGQPVGIWIDGVNIGSPFWMWPLTVVAGLLLLLGTLHLARGIGKLHGALAKHLLVRL</sequence>
<protein>
    <recommendedName>
        <fullName evidence="2">Putative sensor domain-containing protein</fullName>
    </recommendedName>
</protein>
<dbReference type="RefSeq" id="WP_057505802.1">
    <property type="nucleotide sequence ID" value="NZ_LLXS01000009.1"/>
</dbReference>
<keyword evidence="1" id="KW-0812">Transmembrane</keyword>
<feature type="transmembrane region" description="Helical" evidence="1">
    <location>
        <begin position="175"/>
        <end position="197"/>
    </location>
</feature>
<evidence type="ECO:0000313" key="4">
    <source>
        <dbReference type="Proteomes" id="UP000050836"/>
    </source>
</evidence>
<evidence type="ECO:0000313" key="3">
    <source>
        <dbReference type="EMBL" id="KRG44162.1"/>
    </source>
</evidence>
<feature type="transmembrane region" description="Helical" evidence="1">
    <location>
        <begin position="149"/>
        <end position="169"/>
    </location>
</feature>
<dbReference type="InterPro" id="IPR025828">
    <property type="entry name" value="Put_sensor_dom"/>
</dbReference>
<reference evidence="3 4" key="1">
    <citation type="submission" date="2015-10" db="EMBL/GenBank/DDBJ databases">
        <title>Genome sequencing and analysis of members of genus Stenotrophomonas.</title>
        <authorList>
            <person name="Patil P.P."/>
            <person name="Midha S."/>
            <person name="Patil P.B."/>
        </authorList>
    </citation>
    <scope>NUCLEOTIDE SEQUENCE [LARGE SCALE GENOMIC DNA]</scope>
    <source>
        <strain evidence="3 4">JCM 9942</strain>
    </source>
</reference>
<gene>
    <name evidence="3" type="ORF">ARC78_06300</name>
</gene>
<comment type="caution">
    <text evidence="3">The sequence shown here is derived from an EMBL/GenBank/DDBJ whole genome shotgun (WGS) entry which is preliminary data.</text>
</comment>
<evidence type="ECO:0000259" key="2">
    <source>
        <dbReference type="Pfam" id="PF13796"/>
    </source>
</evidence>
<dbReference type="AlphaFoldDB" id="A0A0R0AP19"/>
<organism evidence="3 4">
    <name type="scientific">Stenotrophomonas pictorum JCM 9942</name>
    <dbReference type="NCBI Taxonomy" id="1236960"/>
    <lineage>
        <taxon>Bacteria</taxon>
        <taxon>Pseudomonadati</taxon>
        <taxon>Pseudomonadota</taxon>
        <taxon>Gammaproteobacteria</taxon>
        <taxon>Lysobacterales</taxon>
        <taxon>Lysobacteraceae</taxon>
        <taxon>Stenotrophomonas</taxon>
    </lineage>
</organism>
<dbReference type="EMBL" id="LLXS01000009">
    <property type="protein sequence ID" value="KRG44162.1"/>
    <property type="molecule type" value="Genomic_DNA"/>
</dbReference>
<proteinExistence type="predicted"/>
<accession>A0A0R0AP19</accession>
<feature type="transmembrane region" description="Helical" evidence="1">
    <location>
        <begin position="243"/>
        <end position="273"/>
    </location>
</feature>
<dbReference type="Proteomes" id="UP000050836">
    <property type="component" value="Unassembled WGS sequence"/>
</dbReference>